<evidence type="ECO:0000313" key="2">
    <source>
        <dbReference type="EMBL" id="PUZ45737.1"/>
    </source>
</evidence>
<keyword evidence="1" id="KW-0812">Transmembrane</keyword>
<organism evidence="2 3">
    <name type="scientific">Panicum hallii var. hallii</name>
    <dbReference type="NCBI Taxonomy" id="1504633"/>
    <lineage>
        <taxon>Eukaryota</taxon>
        <taxon>Viridiplantae</taxon>
        <taxon>Streptophyta</taxon>
        <taxon>Embryophyta</taxon>
        <taxon>Tracheophyta</taxon>
        <taxon>Spermatophyta</taxon>
        <taxon>Magnoliopsida</taxon>
        <taxon>Liliopsida</taxon>
        <taxon>Poales</taxon>
        <taxon>Poaceae</taxon>
        <taxon>PACMAD clade</taxon>
        <taxon>Panicoideae</taxon>
        <taxon>Panicodae</taxon>
        <taxon>Paniceae</taxon>
        <taxon>Panicinae</taxon>
        <taxon>Panicum</taxon>
        <taxon>Panicum sect. Panicum</taxon>
    </lineage>
</organism>
<gene>
    <name evidence="2" type="ORF">GQ55_8G248800</name>
</gene>
<name>A0A2T7CQW1_9POAL</name>
<feature type="transmembrane region" description="Helical" evidence="1">
    <location>
        <begin position="52"/>
        <end position="73"/>
    </location>
</feature>
<keyword evidence="3" id="KW-1185">Reference proteome</keyword>
<sequence>MDFYTAGTKMDYRSSATCAAARQSSGMASGRSLEYRERMDYRSVPTSPKHPASVSASLSLLILLNAALAWLFAASRRASRRAGYQGRGLAGSPGAPASLRRAFADTAAGSREHMVRR</sequence>
<dbReference type="EMBL" id="CM009756">
    <property type="protein sequence ID" value="PUZ45737.1"/>
    <property type="molecule type" value="Genomic_DNA"/>
</dbReference>
<keyword evidence="1" id="KW-1133">Transmembrane helix</keyword>
<keyword evidence="1" id="KW-0472">Membrane</keyword>
<reference evidence="2 3" key="1">
    <citation type="submission" date="2018-04" db="EMBL/GenBank/DDBJ databases">
        <title>WGS assembly of Panicum hallii var. hallii HAL2.</title>
        <authorList>
            <person name="Lovell J."/>
            <person name="Jenkins J."/>
            <person name="Lowry D."/>
            <person name="Mamidi S."/>
            <person name="Sreedasyam A."/>
            <person name="Weng X."/>
            <person name="Barry K."/>
            <person name="Bonette J."/>
            <person name="Campitelli B."/>
            <person name="Daum C."/>
            <person name="Gordon S."/>
            <person name="Gould B."/>
            <person name="Lipzen A."/>
            <person name="MacQueen A."/>
            <person name="Palacio-Mejia J."/>
            <person name="Plott C."/>
            <person name="Shakirov E."/>
            <person name="Shu S."/>
            <person name="Yoshinaga Y."/>
            <person name="Zane M."/>
            <person name="Rokhsar D."/>
            <person name="Grimwood J."/>
            <person name="Schmutz J."/>
            <person name="Juenger T."/>
        </authorList>
    </citation>
    <scope>NUCLEOTIDE SEQUENCE [LARGE SCALE GENOMIC DNA]</scope>
    <source>
        <strain evidence="3">cv. HAL2</strain>
    </source>
</reference>
<dbReference type="Proteomes" id="UP000244336">
    <property type="component" value="Chromosome 8"/>
</dbReference>
<protein>
    <submittedName>
        <fullName evidence="2">Uncharacterized protein</fullName>
    </submittedName>
</protein>
<evidence type="ECO:0000256" key="1">
    <source>
        <dbReference type="SAM" id="Phobius"/>
    </source>
</evidence>
<dbReference type="Gramene" id="PUZ45737">
    <property type="protein sequence ID" value="PUZ45737"/>
    <property type="gene ID" value="GQ55_8G248800"/>
</dbReference>
<dbReference type="AlphaFoldDB" id="A0A2T7CQW1"/>
<proteinExistence type="predicted"/>
<evidence type="ECO:0000313" key="3">
    <source>
        <dbReference type="Proteomes" id="UP000244336"/>
    </source>
</evidence>
<accession>A0A2T7CQW1</accession>